<dbReference type="InterPro" id="IPR036259">
    <property type="entry name" value="MFS_trans_sf"/>
</dbReference>
<feature type="transmembrane region" description="Helical" evidence="25">
    <location>
        <begin position="398"/>
        <end position="418"/>
    </location>
</feature>
<comment type="similarity">
    <text evidence="2">Belongs to the major facilitator superfamily.</text>
</comment>
<evidence type="ECO:0000256" key="22">
    <source>
        <dbReference type="ARBA" id="ARBA00045018"/>
    </source>
</evidence>
<keyword evidence="6 25" id="KW-0472">Membrane</keyword>
<dbReference type="InterPro" id="IPR011701">
    <property type="entry name" value="MFS"/>
</dbReference>
<keyword evidence="5 25" id="KW-1133">Transmembrane helix</keyword>
<evidence type="ECO:0000256" key="25">
    <source>
        <dbReference type="SAM" id="Phobius"/>
    </source>
</evidence>
<reference evidence="26 27" key="1">
    <citation type="journal article" date="2022" name="bioRxiv">
        <title>Genomics of Preaxostyla Flagellates Illuminates Evolutionary Transitions and the Path Towards Mitochondrial Loss.</title>
        <authorList>
            <person name="Novak L.V.F."/>
            <person name="Treitli S.C."/>
            <person name="Pyrih J."/>
            <person name="Halakuc P."/>
            <person name="Pipaliya S.V."/>
            <person name="Vacek V."/>
            <person name="Brzon O."/>
            <person name="Soukal P."/>
            <person name="Eme L."/>
            <person name="Dacks J.B."/>
            <person name="Karnkowska A."/>
            <person name="Elias M."/>
            <person name="Hampl V."/>
        </authorList>
    </citation>
    <scope>NUCLEOTIDE SEQUENCE [LARGE SCALE GENOMIC DNA]</scope>
    <source>
        <strain evidence="26">NAU3</strain>
        <tissue evidence="26">Gut</tissue>
    </source>
</reference>
<dbReference type="InterPro" id="IPR052187">
    <property type="entry name" value="MFSD1"/>
</dbReference>
<dbReference type="EMBL" id="JARBJD010000153">
    <property type="protein sequence ID" value="KAK2949625.1"/>
    <property type="molecule type" value="Genomic_DNA"/>
</dbReference>
<feature type="transmembrane region" description="Helical" evidence="25">
    <location>
        <begin position="235"/>
        <end position="257"/>
    </location>
</feature>
<evidence type="ECO:0000256" key="9">
    <source>
        <dbReference type="ARBA" id="ARBA00044878"/>
    </source>
</evidence>
<evidence type="ECO:0000256" key="1">
    <source>
        <dbReference type="ARBA" id="ARBA00004155"/>
    </source>
</evidence>
<comment type="catalytic activity">
    <reaction evidence="20">
        <text>L-lysyl-glycine(out) = L-lysyl-glycine(in)</text>
        <dbReference type="Rhea" id="RHEA:79407"/>
        <dbReference type="ChEBI" id="CHEBI:191202"/>
    </reaction>
</comment>
<comment type="catalytic activity">
    <reaction evidence="16">
        <text>L-lysyl-L-lysine(out) = L-lysyl-L-lysine(in)</text>
        <dbReference type="Rhea" id="RHEA:79403"/>
        <dbReference type="ChEBI" id="CHEBI:229956"/>
    </reaction>
</comment>
<comment type="catalytic activity">
    <reaction evidence="12">
        <text>L-lysyl-L-alpha-amino acid(out) = L-lysyl-L-alpha-amino acid(in)</text>
        <dbReference type="Rhea" id="RHEA:79387"/>
        <dbReference type="ChEBI" id="CHEBI:229965"/>
    </reaction>
</comment>
<dbReference type="Proteomes" id="UP001281761">
    <property type="component" value="Unassembled WGS sequence"/>
</dbReference>
<feature type="transmembrane region" description="Helical" evidence="25">
    <location>
        <begin position="457"/>
        <end position="476"/>
    </location>
</feature>
<evidence type="ECO:0000256" key="10">
    <source>
        <dbReference type="ARBA" id="ARBA00044881"/>
    </source>
</evidence>
<evidence type="ECO:0000313" key="27">
    <source>
        <dbReference type="Proteomes" id="UP001281761"/>
    </source>
</evidence>
<dbReference type="Gene3D" id="1.20.1250.20">
    <property type="entry name" value="MFS general substrate transporter like domains"/>
    <property type="match status" value="2"/>
</dbReference>
<evidence type="ECO:0000256" key="15">
    <source>
        <dbReference type="ARBA" id="ARBA00044899"/>
    </source>
</evidence>
<feature type="transmembrane region" description="Helical" evidence="25">
    <location>
        <begin position="194"/>
        <end position="214"/>
    </location>
</feature>
<evidence type="ECO:0000256" key="6">
    <source>
        <dbReference type="ARBA" id="ARBA00023136"/>
    </source>
</evidence>
<evidence type="ECO:0000256" key="17">
    <source>
        <dbReference type="ARBA" id="ARBA00044903"/>
    </source>
</evidence>
<comment type="catalytic activity">
    <reaction evidence="14">
        <text>L-aspartyl-L-lysine(out) = L-aspartyl-L-lysine(in)</text>
        <dbReference type="Rhea" id="RHEA:79411"/>
        <dbReference type="ChEBI" id="CHEBI:229953"/>
    </reaction>
</comment>
<evidence type="ECO:0000256" key="12">
    <source>
        <dbReference type="ARBA" id="ARBA00044891"/>
    </source>
</evidence>
<comment type="catalytic activity">
    <reaction evidence="8">
        <text>L-lysyl-L-alanine(out) = L-lysyl-L-alanine(in)</text>
        <dbReference type="Rhea" id="RHEA:79399"/>
        <dbReference type="ChEBI" id="CHEBI:229954"/>
    </reaction>
</comment>
<evidence type="ECO:0000256" key="14">
    <source>
        <dbReference type="ARBA" id="ARBA00044898"/>
    </source>
</evidence>
<sequence length="552" mass="61307">MARTSFRIVFRGKDYNIEQLSKKATSSYNLSYGNEQIHFNILDEINVDLFDCPNITKATSLIVFEDEHQKYCWKLADRASEVITEIGKGNGLQFNYTASGGNPGVFSLNIVCSKTDDISLDVSKAWDYFITFHSKYGCPSYANADIFSIVVFLIIICVQIQREADFMGPPIFGINSKIVSGCDVADTGSGVSFWIRWGVISLSILMSSIGQYLVDVLSVMQSDLMENLEIEQLQYSLLFTTNNFSNALFTLVGGILVDTFAPRVVVISSTAVILLSQILTLIGSLTGKYWVLLVSRIFLGIGFGAFTVGKNTFPPFFFNGKESQSASAVTMTFLRLVSFLHFLLSPTLVSSVGYKAVLNAGVVMAFIMLVAAVLYGFVEWKMEKDGRIVTNGPYLPQVLNGIAFPVFTVIIGGCAILLGKRAVVGTTLSLMSFSQTFFTGIANLTVGFITQNWGYDATLHFLIIFSTAGCLLVVILQRMDKKFNNSRLDWFTAKRNKHQIRRKQLRQIDTEQSMFHSINDGDPLLRSKLVFASSVDRQVLTWWATSDRGSIL</sequence>
<feature type="transmembrane region" description="Helical" evidence="25">
    <location>
        <begin position="356"/>
        <end position="378"/>
    </location>
</feature>
<evidence type="ECO:0000313" key="26">
    <source>
        <dbReference type="EMBL" id="KAK2949625.1"/>
    </source>
</evidence>
<organism evidence="26 27">
    <name type="scientific">Blattamonas nauphoetae</name>
    <dbReference type="NCBI Taxonomy" id="2049346"/>
    <lineage>
        <taxon>Eukaryota</taxon>
        <taxon>Metamonada</taxon>
        <taxon>Preaxostyla</taxon>
        <taxon>Oxymonadida</taxon>
        <taxon>Blattamonas</taxon>
    </lineage>
</organism>
<dbReference type="SUPFAM" id="SSF103473">
    <property type="entry name" value="MFS general substrate transporter"/>
    <property type="match status" value="2"/>
</dbReference>
<dbReference type="PANTHER" id="PTHR23512">
    <property type="entry name" value="MAJOR FACILITATOR SUPERFAMILY DOMAIN-CONTAINING PROTEIN 1"/>
    <property type="match status" value="1"/>
</dbReference>
<evidence type="ECO:0000256" key="5">
    <source>
        <dbReference type="ARBA" id="ARBA00022989"/>
    </source>
</evidence>
<comment type="function">
    <text evidence="23">Lysosomal dipeptide uniporter that selectively exports lysine, arginine or histidine-containing dipeptides with a net positive charge from the lysosome lumen into the cytosol. Could play a role in a specific type of protein O-glycosylation indirectly regulating macrophages migration and tissue invasion. Also essential for liver homeostasis.</text>
</comment>
<comment type="catalytic activity">
    <reaction evidence="11">
        <text>L-alpha-aminoacyl-L-histidine(out) = L-alpha-aminoacyl-L-histidine(in)</text>
        <dbReference type="Rhea" id="RHEA:79375"/>
        <dbReference type="ChEBI" id="CHEBI:229967"/>
    </reaction>
</comment>
<evidence type="ECO:0000256" key="16">
    <source>
        <dbReference type="ARBA" id="ARBA00044900"/>
    </source>
</evidence>
<evidence type="ECO:0000256" key="3">
    <source>
        <dbReference type="ARBA" id="ARBA00022448"/>
    </source>
</evidence>
<name>A0ABQ9XE18_9EUKA</name>
<comment type="subunit">
    <text evidence="24">Homodimer. Interacts with lysosomal protein GLMP (via lumenal domain); the interaction starts while both proteins are still in the endoplasmic reticulum and is required for stabilization of MFSD1 in lysosomes but has no direct effect on its targeting to lysosomes or transporter activity.</text>
</comment>
<keyword evidence="3" id="KW-0813">Transport</keyword>
<proteinExistence type="inferred from homology"/>
<evidence type="ECO:0000256" key="18">
    <source>
        <dbReference type="ARBA" id="ARBA00044912"/>
    </source>
</evidence>
<comment type="catalytic activity">
    <reaction evidence="18">
        <text>L-histidyl-L-alpha-amino acid(out) = L-histidyl-L-alpha-amino acid(in)</text>
        <dbReference type="Rhea" id="RHEA:79379"/>
        <dbReference type="ChEBI" id="CHEBI:229964"/>
    </reaction>
</comment>
<evidence type="ECO:0000256" key="20">
    <source>
        <dbReference type="ARBA" id="ARBA00044924"/>
    </source>
</evidence>
<dbReference type="PANTHER" id="PTHR23512:SF3">
    <property type="entry name" value="MAJOR FACILITATOR SUPERFAMILY DOMAIN-CONTAINING PROTEIN 1"/>
    <property type="match status" value="1"/>
</dbReference>
<feature type="transmembrane region" description="Helical" evidence="25">
    <location>
        <begin position="141"/>
        <end position="161"/>
    </location>
</feature>
<evidence type="ECO:0000256" key="11">
    <source>
        <dbReference type="ARBA" id="ARBA00044884"/>
    </source>
</evidence>
<evidence type="ECO:0000256" key="4">
    <source>
        <dbReference type="ARBA" id="ARBA00022692"/>
    </source>
</evidence>
<keyword evidence="27" id="KW-1185">Reference proteome</keyword>
<evidence type="ECO:0000256" key="21">
    <source>
        <dbReference type="ARBA" id="ARBA00044985"/>
    </source>
</evidence>
<dbReference type="Pfam" id="PF07690">
    <property type="entry name" value="MFS_1"/>
    <property type="match status" value="1"/>
</dbReference>
<comment type="caution">
    <text evidence="26">The sequence shown here is derived from an EMBL/GenBank/DDBJ whole genome shotgun (WGS) entry which is preliminary data.</text>
</comment>
<feature type="transmembrane region" description="Helical" evidence="25">
    <location>
        <begin position="326"/>
        <end position="344"/>
    </location>
</feature>
<feature type="transmembrane region" description="Helical" evidence="25">
    <location>
        <begin position="289"/>
        <end position="306"/>
    </location>
</feature>
<evidence type="ECO:0000256" key="8">
    <source>
        <dbReference type="ARBA" id="ARBA00044876"/>
    </source>
</evidence>
<protein>
    <recommendedName>
        <fullName evidence="21">Lysosomal dipeptide transporter MFSD1</fullName>
    </recommendedName>
    <alternativeName>
        <fullName evidence="22">Major facilitator superfamily domain-containing protein 1</fullName>
    </alternativeName>
</protein>
<keyword evidence="4 25" id="KW-0812">Transmembrane</keyword>
<comment type="catalytic activity">
    <reaction evidence="15">
        <text>L-arginyl-L-alpha-amino acid(out) = L-arginyl-L-alpha-amino acid(in)</text>
        <dbReference type="Rhea" id="RHEA:79371"/>
        <dbReference type="ChEBI" id="CHEBI:84315"/>
    </reaction>
</comment>
<evidence type="ECO:0000256" key="23">
    <source>
        <dbReference type="ARBA" id="ARBA00045709"/>
    </source>
</evidence>
<comment type="catalytic activity">
    <reaction evidence="10">
        <text>L-alpha-aminoacyl-L-arginine(out) = L-alpha-aminoacyl-L-arginine(in)</text>
        <dbReference type="Rhea" id="RHEA:79367"/>
        <dbReference type="ChEBI" id="CHEBI:229968"/>
    </reaction>
</comment>
<comment type="catalytic activity">
    <reaction evidence="13">
        <text>L-alpha-aminoacyl-L-lysine(out) = L-alpha-aminoacyl-L-lysine(in)</text>
        <dbReference type="Rhea" id="RHEA:79383"/>
        <dbReference type="ChEBI" id="CHEBI:229966"/>
    </reaction>
</comment>
<comment type="catalytic activity">
    <reaction evidence="9">
        <text>L-histidyl-glycine(out) = L-histidyl-glycine(in)</text>
        <dbReference type="Rhea" id="RHEA:79395"/>
        <dbReference type="ChEBI" id="CHEBI:229957"/>
    </reaction>
</comment>
<comment type="catalytic activity">
    <reaction evidence="17">
        <text>L-arginyl-glycine(out) = L-arginyl-glycine(in)</text>
        <dbReference type="Rhea" id="RHEA:79391"/>
        <dbReference type="ChEBI" id="CHEBI:229955"/>
    </reaction>
</comment>
<comment type="subcellular location">
    <subcellularLocation>
        <location evidence="1">Lysosome membrane</location>
        <topology evidence="1">Multi-pass membrane protein</topology>
    </subcellularLocation>
</comment>
<comment type="catalytic activity">
    <reaction evidence="19">
        <text>L-alanyl-L-lysine(out) = L-alanyl-L-lysine(in)</text>
        <dbReference type="Rhea" id="RHEA:79415"/>
        <dbReference type="ChEBI" id="CHEBI:192470"/>
    </reaction>
</comment>
<gene>
    <name evidence="26" type="ORF">BLNAU_15485</name>
</gene>
<keyword evidence="7" id="KW-0458">Lysosome</keyword>
<feature type="transmembrane region" description="Helical" evidence="25">
    <location>
        <begin position="430"/>
        <end position="451"/>
    </location>
</feature>
<feature type="transmembrane region" description="Helical" evidence="25">
    <location>
        <begin position="263"/>
        <end position="282"/>
    </location>
</feature>
<evidence type="ECO:0000256" key="7">
    <source>
        <dbReference type="ARBA" id="ARBA00023228"/>
    </source>
</evidence>
<accession>A0ABQ9XE18</accession>
<evidence type="ECO:0000256" key="13">
    <source>
        <dbReference type="ARBA" id="ARBA00044893"/>
    </source>
</evidence>
<evidence type="ECO:0000256" key="2">
    <source>
        <dbReference type="ARBA" id="ARBA00008335"/>
    </source>
</evidence>
<evidence type="ECO:0000256" key="24">
    <source>
        <dbReference type="ARBA" id="ARBA00046376"/>
    </source>
</evidence>
<evidence type="ECO:0000256" key="19">
    <source>
        <dbReference type="ARBA" id="ARBA00044919"/>
    </source>
</evidence>